<evidence type="ECO:0000313" key="1">
    <source>
        <dbReference type="EMBL" id="JAH73418.1"/>
    </source>
</evidence>
<dbReference type="AlphaFoldDB" id="A0A0E9V870"/>
<reference evidence="1" key="2">
    <citation type="journal article" date="2015" name="Fish Shellfish Immunol.">
        <title>Early steps in the European eel (Anguilla anguilla)-Vibrio vulnificus interaction in the gills: Role of the RtxA13 toxin.</title>
        <authorList>
            <person name="Callol A."/>
            <person name="Pajuelo D."/>
            <person name="Ebbesson L."/>
            <person name="Teles M."/>
            <person name="MacKenzie S."/>
            <person name="Amaro C."/>
        </authorList>
    </citation>
    <scope>NUCLEOTIDE SEQUENCE</scope>
</reference>
<dbReference type="EMBL" id="GBXM01035159">
    <property type="protein sequence ID" value="JAH73418.1"/>
    <property type="molecule type" value="Transcribed_RNA"/>
</dbReference>
<name>A0A0E9V870_ANGAN</name>
<proteinExistence type="predicted"/>
<organism evidence="1">
    <name type="scientific">Anguilla anguilla</name>
    <name type="common">European freshwater eel</name>
    <name type="synonym">Muraena anguilla</name>
    <dbReference type="NCBI Taxonomy" id="7936"/>
    <lineage>
        <taxon>Eukaryota</taxon>
        <taxon>Metazoa</taxon>
        <taxon>Chordata</taxon>
        <taxon>Craniata</taxon>
        <taxon>Vertebrata</taxon>
        <taxon>Euteleostomi</taxon>
        <taxon>Actinopterygii</taxon>
        <taxon>Neopterygii</taxon>
        <taxon>Teleostei</taxon>
        <taxon>Anguilliformes</taxon>
        <taxon>Anguillidae</taxon>
        <taxon>Anguilla</taxon>
    </lineage>
</organism>
<protein>
    <submittedName>
        <fullName evidence="1">Uncharacterized protein</fullName>
    </submittedName>
</protein>
<sequence>MKMCLIVYALVPLQRYKELGGFPNFKSLALQRLIHGYAAIHNVCSSSICSKNSFHNSERKWHERAPKIQKLDAVL</sequence>
<accession>A0A0E9V870</accession>
<reference evidence="1" key="1">
    <citation type="submission" date="2014-11" db="EMBL/GenBank/DDBJ databases">
        <authorList>
            <person name="Amaro Gonzalez C."/>
        </authorList>
    </citation>
    <scope>NUCLEOTIDE SEQUENCE</scope>
</reference>